<keyword evidence="3" id="KW-1185">Reference proteome</keyword>
<evidence type="ECO:0000313" key="2">
    <source>
        <dbReference type="EMBL" id="KAF2706185.1"/>
    </source>
</evidence>
<protein>
    <submittedName>
        <fullName evidence="2">Uncharacterized protein</fullName>
    </submittedName>
</protein>
<proteinExistence type="predicted"/>
<gene>
    <name evidence="2" type="ORF">K504DRAFT_75266</name>
</gene>
<dbReference type="Proteomes" id="UP000799428">
    <property type="component" value="Unassembled WGS sequence"/>
</dbReference>
<sequence length="156" mass="17768">MRICEEKRTRQRDNISPMLPMSPMLQLSYPPPAVPCKRRQIESRDTHARHCGDRVPLPRSFISPPDEAKMRQGSGQAARHSPAPSVPKSERICRYTAVDLLSFIQRPDPSIYLFLHYNLAGCTPGYAPSNRAHLNERLRRVPTPCFRPSCTKVGIY</sequence>
<name>A0A6G1K0Y4_9PLEO</name>
<evidence type="ECO:0000313" key="3">
    <source>
        <dbReference type="Proteomes" id="UP000799428"/>
    </source>
</evidence>
<dbReference type="AlphaFoldDB" id="A0A6G1K0Y4"/>
<dbReference type="EMBL" id="MU005776">
    <property type="protein sequence ID" value="KAF2706185.1"/>
    <property type="molecule type" value="Genomic_DNA"/>
</dbReference>
<feature type="compositionally biased region" description="Basic and acidic residues" evidence="1">
    <location>
        <begin position="1"/>
        <end position="13"/>
    </location>
</feature>
<feature type="compositionally biased region" description="Basic and acidic residues" evidence="1">
    <location>
        <begin position="43"/>
        <end position="53"/>
    </location>
</feature>
<evidence type="ECO:0000256" key="1">
    <source>
        <dbReference type="SAM" id="MobiDB-lite"/>
    </source>
</evidence>
<feature type="region of interest" description="Disordered" evidence="1">
    <location>
        <begin position="1"/>
        <end position="21"/>
    </location>
</feature>
<accession>A0A6G1K0Y4</accession>
<reference evidence="2" key="1">
    <citation type="journal article" date="2020" name="Stud. Mycol.">
        <title>101 Dothideomycetes genomes: a test case for predicting lifestyles and emergence of pathogens.</title>
        <authorList>
            <person name="Haridas S."/>
            <person name="Albert R."/>
            <person name="Binder M."/>
            <person name="Bloem J."/>
            <person name="Labutti K."/>
            <person name="Salamov A."/>
            <person name="Andreopoulos B."/>
            <person name="Baker S."/>
            <person name="Barry K."/>
            <person name="Bills G."/>
            <person name="Bluhm B."/>
            <person name="Cannon C."/>
            <person name="Castanera R."/>
            <person name="Culley D."/>
            <person name="Daum C."/>
            <person name="Ezra D."/>
            <person name="Gonzalez J."/>
            <person name="Henrissat B."/>
            <person name="Kuo A."/>
            <person name="Liang C."/>
            <person name="Lipzen A."/>
            <person name="Lutzoni F."/>
            <person name="Magnuson J."/>
            <person name="Mondo S."/>
            <person name="Nolan M."/>
            <person name="Ohm R."/>
            <person name="Pangilinan J."/>
            <person name="Park H.-J."/>
            <person name="Ramirez L."/>
            <person name="Alfaro M."/>
            <person name="Sun H."/>
            <person name="Tritt A."/>
            <person name="Yoshinaga Y."/>
            <person name="Zwiers L.-H."/>
            <person name="Turgeon B."/>
            <person name="Goodwin S."/>
            <person name="Spatafora J."/>
            <person name="Crous P."/>
            <person name="Grigoriev I."/>
        </authorList>
    </citation>
    <scope>NUCLEOTIDE SEQUENCE</scope>
    <source>
        <strain evidence="2">CBS 279.74</strain>
    </source>
</reference>
<feature type="region of interest" description="Disordered" evidence="1">
    <location>
        <begin position="43"/>
        <end position="87"/>
    </location>
</feature>
<organism evidence="2 3">
    <name type="scientific">Pleomassaria siparia CBS 279.74</name>
    <dbReference type="NCBI Taxonomy" id="1314801"/>
    <lineage>
        <taxon>Eukaryota</taxon>
        <taxon>Fungi</taxon>
        <taxon>Dikarya</taxon>
        <taxon>Ascomycota</taxon>
        <taxon>Pezizomycotina</taxon>
        <taxon>Dothideomycetes</taxon>
        <taxon>Pleosporomycetidae</taxon>
        <taxon>Pleosporales</taxon>
        <taxon>Pleomassariaceae</taxon>
        <taxon>Pleomassaria</taxon>
    </lineage>
</organism>